<evidence type="ECO:0000256" key="8">
    <source>
        <dbReference type="ARBA" id="ARBA00022510"/>
    </source>
</evidence>
<evidence type="ECO:0000256" key="1">
    <source>
        <dbReference type="ARBA" id="ARBA00004402"/>
    </source>
</evidence>
<feature type="region of interest" description="MPER; binding to GalCer" evidence="33">
    <location>
        <begin position="654"/>
        <end position="675"/>
    </location>
</feature>
<comment type="domain">
    <text evidence="33">The YXXL motif is involved in determining the exact site of viral release at the surface of infected mononuclear cells and promotes endocytosis. YXXL and di-leucine endocytosis motifs interact directly or indirectly with the clathrin adapter complexes, opperate independently, and their activities are not additive.</text>
</comment>
<keyword evidence="7 33" id="KW-1168">Fusion of virus membrane with host membrane</keyword>
<feature type="disulfide bond" evidence="33">
    <location>
        <begin position="53"/>
        <end position="73"/>
    </location>
</feature>
<organism evidence="37">
    <name type="scientific">Human immunodeficiency virus type 1</name>
    <name type="common">HIV-1</name>
    <dbReference type="NCBI Taxonomy" id="11676"/>
    <lineage>
        <taxon>Viruses</taxon>
        <taxon>Riboviria</taxon>
        <taxon>Pararnavirae</taxon>
        <taxon>Artverviricota</taxon>
        <taxon>Revtraviricetes</taxon>
        <taxon>Ortervirales</taxon>
        <taxon>Retroviridae</taxon>
        <taxon>Orthoretrovirinae</taxon>
        <taxon>Lentivirus</taxon>
        <taxon>Lentivirus humimdef1</taxon>
    </lineage>
</organism>
<evidence type="ECO:0000259" key="36">
    <source>
        <dbReference type="Pfam" id="PF00517"/>
    </source>
</evidence>
<comment type="PTM">
    <text evidence="33">Specific enzymatic cleavages in vivo yield mature proteins. Envelope glycoproteins are synthesized as a inactive precursor that is heavily N-glycosylated and processed likely by host cell furin in the Golgi to yield the mature SU and TM proteins. The cleavage site between SU and TM requires the minimal sequence [KR]-X-[KR]-R. About 2 of the 9 disulfide bonds of gp41 are reduced by P4HB/PDI, following binding to CD4 receptor.</text>
</comment>
<gene>
    <name evidence="33 37" type="primary">env</name>
</gene>
<dbReference type="Pfam" id="PF00517">
    <property type="entry name" value="GP41"/>
    <property type="match status" value="1"/>
</dbReference>
<keyword evidence="10 33" id="KW-1165">Clathrin-mediated endocytosis of virus by host</keyword>
<protein>
    <recommendedName>
        <fullName evidence="33">Envelope glycoprotein gp160</fullName>
    </recommendedName>
    <alternativeName>
        <fullName evidence="33">Env polyprotein</fullName>
    </alternativeName>
    <component>
        <recommendedName>
            <fullName evidence="33">Surface protein gp120</fullName>
            <shortName evidence="33">SU</shortName>
        </recommendedName>
        <alternativeName>
            <fullName evidence="33">Glycoprotein 120</fullName>
            <shortName evidence="33">gp120</shortName>
        </alternativeName>
    </component>
    <component>
        <recommendedName>
            <fullName evidence="33">Transmembrane protein gp41</fullName>
            <shortName evidence="33">TM</shortName>
        </recommendedName>
        <alternativeName>
            <fullName evidence="33">Glycoprotein 41</fullName>
            <shortName evidence="33">gp41</shortName>
        </alternativeName>
    </component>
</protein>
<keyword evidence="17 33" id="KW-1161">Viral attachment to host cell</keyword>
<dbReference type="Pfam" id="PF00516">
    <property type="entry name" value="GP120"/>
    <property type="match status" value="1"/>
</dbReference>
<dbReference type="Gene3D" id="1.20.5.490">
    <property type="entry name" value="Single helix bin"/>
    <property type="match status" value="1"/>
</dbReference>
<feature type="coiled-coil region" evidence="33">
    <location>
        <begin position="625"/>
        <end position="659"/>
    </location>
</feature>
<feature type="short sequence motif" description="Di-leucine internalization motif" evidence="33">
    <location>
        <begin position="847"/>
        <end position="848"/>
    </location>
</feature>
<keyword evidence="27 33" id="KW-1015">Disulfide bond</keyword>
<comment type="function">
    <text evidence="33">Transmembrane protein gp41: Acts as a class I viral fusion protein. Under the current model, the protein has at least 3 conformational states: pre-fusion native state, pre-hairpin intermediate state, and post-fusion hairpin state. During fusion of viral and target intracellular membranes, the coiled coil regions (heptad repeats) assume a trimer-of-hairpins structure, positioning the fusion peptide in close proximity to the C-terminal region of the ectodomain. The formation of this structure appears to drive apposition and subsequent fusion of viral and target cell membranes. Complete fusion occurs in host cell endosomes and is dynamin-dependent, however some lipid transfer might occur at the plasma membrane. The virus undergoes clathrin-dependent internalization long before endosomal fusion, thus minimizing the surface exposure of conserved viral epitopes during fusion and reducing the efficacy of inhibitors targeting these epitopes. Membranes fusion leads to delivery of the nucleocapsid into the cytoplasm.</text>
</comment>
<evidence type="ECO:0000256" key="32">
    <source>
        <dbReference type="ARBA" id="ARBA00062028"/>
    </source>
</evidence>
<dbReference type="InterPro" id="IPR000777">
    <property type="entry name" value="HIV1_Gp120"/>
</dbReference>
<dbReference type="GO" id="GO:1903911">
    <property type="term" value="P:positive regulation of receptor clustering"/>
    <property type="evidence" value="ECO:0007669"/>
    <property type="project" value="UniProtKB-UniRule"/>
</dbReference>
<feature type="disulfide bond" evidence="33">
    <location>
        <begin position="215"/>
        <end position="244"/>
    </location>
</feature>
<comment type="miscellaneous">
    <text evidence="33">Inhibitors targeting HIV-1 viral envelope proteins are used as antiretroviral drugs. Attachment of virions to the cell surface via non-specific interactions and CD4 binding can be blocked by inhibitors that include cyanovirin-N, cyclotriazadisulfonamide analogs, PRO 2000, TNX 355 and PRO 542. In addition, BMS 806 can block CD4-induced conformational changes. Env interactions with the coreceptor molecules can be targeted by CCR5 antagonists including SCH-D, maraviroc (UK 427857) and aplaviroc (GW 873140), and the CXCR4 antagonist AMD 070. Fusion of viral and cellular membranes can be inhibited by peptides such as enfuvirtide and tifuvirtide (T 1249). Resistance to inhibitors associated with mutations in Env are observed. Most of the time, single mutations confer only a modest reduction in drug susceptibility. Combination of several mutations is usually required to develop a high-level drug resistance.</text>
</comment>
<keyword evidence="14 33" id="KW-0812">Transmembrane</keyword>
<keyword evidence="31 33" id="KW-1160">Virus entry into host cell</keyword>
<comment type="subcellular location">
    <molecule>Transmembrane protein gp41</molecule>
    <subcellularLocation>
        <location evidence="33">Virion membrane</location>
        <topology evidence="33">Single-pass type I membrane protein</topology>
    </subcellularLocation>
    <subcellularLocation>
        <location evidence="33">Host cell membrane</location>
        <topology evidence="33">Single-pass type I membrane protein</topology>
    </subcellularLocation>
    <subcellularLocation>
        <location evidence="33">Host endosome membrane</location>
        <topology evidence="33">Single-pass type I membrane protein</topology>
    </subcellularLocation>
    <text evidence="33">It is probably concentrated at the site of budding and incorporated into the virions possibly by contacts between the cytoplasmic tail of Env and the N-terminus of Gag.</text>
</comment>
<dbReference type="HAMAP" id="MF_04083">
    <property type="entry name" value="HIV_ENV"/>
    <property type="match status" value="1"/>
</dbReference>
<feature type="transmembrane region" description="Helical" evidence="34">
    <location>
        <begin position="670"/>
        <end position="697"/>
    </location>
</feature>
<comment type="PTM">
    <text evidence="33">Highly glycosylated by host. The high number of glycan on the protein is reffered to as 'glycan shield' because it contributes to hide protein sequence from adaptive immune system.</text>
</comment>
<keyword evidence="9 33" id="KW-1032">Host cell membrane</keyword>
<dbReference type="GO" id="GO:0020002">
    <property type="term" value="C:host cell plasma membrane"/>
    <property type="evidence" value="ECO:0007669"/>
    <property type="project" value="UniProtKB-SubCell"/>
</dbReference>
<feature type="transmembrane region" description="Helical" evidence="34">
    <location>
        <begin position="20"/>
        <end position="41"/>
    </location>
</feature>
<dbReference type="GO" id="GO:0055036">
    <property type="term" value="C:virion membrane"/>
    <property type="evidence" value="ECO:0007669"/>
    <property type="project" value="UniProtKB-SubCell"/>
</dbReference>
<feature type="transmembrane region" description="Helical" evidence="34">
    <location>
        <begin position="504"/>
        <end position="527"/>
    </location>
</feature>
<keyword evidence="26 33" id="KW-0564">Palmitate</keyword>
<dbReference type="SUPFAM" id="SSF56502">
    <property type="entry name" value="gp120 core"/>
    <property type="match status" value="2"/>
</dbReference>
<reference evidence="37" key="1">
    <citation type="journal article" date="2015" name="Sci. Transl. Med.">
        <title>Virologic effects of broadly neutralizing antibody VRC01 administration during chronic HIV-1 infection.</title>
        <authorList>
            <consortium name="VRC 601 Study Team"/>
            <person name="Lynch R.M."/>
            <person name="Boritz E."/>
            <person name="Coates E.E."/>
            <person name="DeZure A."/>
            <person name="Madden P."/>
            <person name="Costner P."/>
            <person name="Enama M.E."/>
            <person name="Plummer S."/>
            <person name="Holman L."/>
            <person name="Hendel C.S."/>
            <person name="Gordon I."/>
            <person name="Casazza J."/>
            <person name="Conan-Cibotti M."/>
            <person name="Migueles S.A."/>
            <person name="Tressler R."/>
            <person name="Bailer R.T."/>
            <person name="McDermott A."/>
            <person name="Narpala S."/>
            <person name="O'Dell S."/>
            <person name="Wolf G."/>
            <person name="Lifson J.D."/>
            <person name="Freemire B.A."/>
            <person name="Gorelick R.J."/>
            <person name="Pandey J.P."/>
            <person name="Mohan S."/>
            <person name="Chomont N."/>
            <person name="Fromentin R."/>
            <person name="Chun T.W."/>
            <person name="Fauci A.S."/>
            <person name="Schwartz R.M."/>
            <person name="Koup R.A."/>
            <person name="Douek D.C."/>
            <person name="Hu Z."/>
            <person name="Capparelli E."/>
            <person name="Graham B.S."/>
            <person name="Mascola J.R."/>
            <person name="Ledgerwood J.E."/>
        </authorList>
    </citation>
    <scope>NUCLEOTIDE SEQUENCE</scope>
    <source>
        <strain evidence="37">21.00.2G4</strain>
    </source>
</reference>
<organismHost>
    <name type="scientific">Homo sapiens</name>
    <name type="common">Human</name>
    <dbReference type="NCBI Taxonomy" id="9606"/>
</organismHost>
<evidence type="ECO:0000256" key="16">
    <source>
        <dbReference type="ARBA" id="ARBA00022729"/>
    </source>
</evidence>
<comment type="subcellular location">
    <subcellularLocation>
        <location evidence="3">Host cell membrane</location>
        <topology evidence="3">Peripheral membrane protein</topology>
    </subcellularLocation>
    <subcellularLocation>
        <location evidence="1">Host cell membrane</location>
        <topology evidence="1">Single-pass type I membrane protein</topology>
    </subcellularLocation>
    <subcellularLocation>
        <location evidence="2">Host endosome membrane</location>
        <topology evidence="2">Peripheral membrane protein</topology>
    </subcellularLocation>
    <subcellularLocation>
        <location evidence="5">Host endosome membrane</location>
        <topology evidence="5">Single-pass type I membrane protein</topology>
    </subcellularLocation>
    <subcellularLocation>
        <location evidence="6">Virion membrane</location>
        <topology evidence="6">Peripheral membrane protein</topology>
    </subcellularLocation>
    <subcellularLocation>
        <location evidence="4">Virion membrane</location>
        <topology evidence="4">Single-pass type I membrane protein</topology>
    </subcellularLocation>
</comment>
<evidence type="ECO:0000259" key="35">
    <source>
        <dbReference type="Pfam" id="PF00516"/>
    </source>
</evidence>
<dbReference type="Gene3D" id="2.170.40.20">
    <property type="entry name" value="Human immunodeficiency virus 1, Gp160, envelope glycoprotein"/>
    <property type="match status" value="2"/>
</dbReference>
<dbReference type="GO" id="GO:0075512">
    <property type="term" value="P:clathrin-dependent endocytosis of virus by host cell"/>
    <property type="evidence" value="ECO:0007669"/>
    <property type="project" value="UniProtKB-UniRule"/>
</dbReference>
<dbReference type="Gene3D" id="1.10.287.210">
    <property type="match status" value="1"/>
</dbReference>
<evidence type="ECO:0000256" key="25">
    <source>
        <dbReference type="ARBA" id="ARBA00023136"/>
    </source>
</evidence>
<keyword evidence="15 33" id="KW-0053">Apoptosis</keyword>
<feature type="domain" description="Retroviral envelope protein GP41-like" evidence="36">
    <location>
        <begin position="522"/>
        <end position="711"/>
    </location>
</feature>
<dbReference type="GO" id="GO:0016020">
    <property type="term" value="C:membrane"/>
    <property type="evidence" value="ECO:0007669"/>
    <property type="project" value="UniProtKB-UniRule"/>
</dbReference>
<comment type="function">
    <text evidence="33">Surface protein gp120: Attaches the virus to the host lymphoid cell by binding to the primary receptor CD4. This interaction induces a structural rearrangement creating a high affinity binding site for a chemokine coreceptor like CXCR4 and/or CCR5. Acts as a ligand for CD209/DC-SIGN and CLEC4M/DC-SIGNR, which are respectively found on dendritic cells (DCs), and on endothelial cells of liver sinusoids and lymph node sinuses. These interactions allow capture of viral particles at mucosal surfaces by these cells and subsequent transmission to permissive cells. HIV subverts the migration properties of dendritic cells to gain access to CD4+ T-cells in lymph nodes. Virus transmission to permissive T-cells occurs either in trans (without DCs infection, through viral capture and transmission), or in cis (following DCs productive infection, through the usual CD4-gp120 interaction), thereby inducing a robust infection. In trans infection, bound virions remain infectious over days and it is proposed that they are not degraded, but protected in non-lysosomal acidic organelles within the DCs close to the cell membrane thus contributing to the viral infectious potential during DCs' migration from the periphery to the lymphoid tissues. On arrival at lymphoid tissues, intact virions recycle back to DCs' cell surface allowing virus transmission to CD4+ T-cells.</text>
</comment>
<feature type="site" description="Cleavage; by host furin" evidence="33">
    <location>
        <begin position="503"/>
        <end position="504"/>
    </location>
</feature>
<keyword evidence="12 33" id="KW-1162">Viral penetration into host cytoplasm</keyword>
<feature type="disulfide bond" evidence="33">
    <location>
        <begin position="225"/>
        <end position="236"/>
    </location>
</feature>
<keyword evidence="25 33" id="KW-0472">Membrane</keyword>
<evidence type="ECO:0000256" key="13">
    <source>
        <dbReference type="ARBA" id="ARBA00022685"/>
    </source>
</evidence>
<comment type="domain">
    <text evidence="33 34">The 17 amino acids long immunosuppressive region is present in many retroviral envelope proteins. Synthetic peptides derived from this relatively conserved sequence inhibit immune function in vitro and in vivo.</text>
</comment>
<dbReference type="InterPro" id="IPR037527">
    <property type="entry name" value="Gp160"/>
</dbReference>
<dbReference type="FunFam" id="2.170.40.20:FF:000001">
    <property type="entry name" value="Envelope glycoprotein gp160"/>
    <property type="match status" value="1"/>
</dbReference>
<evidence type="ECO:0000256" key="14">
    <source>
        <dbReference type="ARBA" id="ARBA00022692"/>
    </source>
</evidence>
<feature type="disulfide bond" evidence="33">
    <location>
        <begin position="590"/>
        <end position="596"/>
    </location>
</feature>
<keyword evidence="13 33" id="KW-0165">Cleavage on pair of basic residues</keyword>
<evidence type="ECO:0000256" key="34">
    <source>
        <dbReference type="RuleBase" id="RU363095"/>
    </source>
</evidence>
<feature type="chain" id="PRO_5023221149" description="Envelope glycoprotein gp160" evidence="33">
    <location>
        <begin position="32"/>
        <end position="848"/>
    </location>
</feature>
<evidence type="ECO:0000256" key="24">
    <source>
        <dbReference type="ARBA" id="ARBA00023054"/>
    </source>
</evidence>
<evidence type="ECO:0000256" key="31">
    <source>
        <dbReference type="ARBA" id="ARBA00023296"/>
    </source>
</evidence>
<feature type="domain" description="Human immunodeficiency virus 1 envelope glycoprotein Gp120" evidence="35">
    <location>
        <begin position="140"/>
        <end position="503"/>
    </location>
</feature>
<evidence type="ECO:0000256" key="33">
    <source>
        <dbReference type="HAMAP-Rule" id="MF_04083"/>
    </source>
</evidence>
<sequence length="848" mass="96105">MRVKGIKRNWQGLWRWGTMLLGMLMICSVAGNLWVTVYYGVPVWKEATTTLFCASDAKAYDTEVHNVWATHACVPTDPNPQEALLPNVTENFNMWKNDMVRQMHEDIISLWDQSLKPCVKLTPLCVTLNCTDVNATSTTNNRTIDIDKGEIKNCSFNVTTSIRNKVNKEYALFYRLDVVQLDNDNTSYRLINCNTSVITQACPKVSFEPIPIHYCAPAGYAILKCNDKKFNGTGPCKNVSTVQCTHGIKPVVSTQLLLNGSLSEEEVIIKSENITNNLKNIIVQLNKSVEINCTRPNNNTRKSIDIGPGRSFYGTDIIGDIRQAHCNISRTQWNNTLKQVAEKLMEQFNKTIVFKPPNRGGDPEIVMHSFNCGGEFFYCNTTQLFNSSWSSNATNTTTGNETITIPCRIKQIINMWQGVGKAMYAPPIRGLIRCSSNITGLILTRDGGQSNKTGNNTEIFRPGGGDMRDNWRSELYRYKVVEIEPLGIAPTKAKRRVVQREKRAVTLGAVFLGFLGAAGSTMGAASMTLTVQARQLLSGIVQQQNNLLRAIEAQQHLLQLTVWGIKQLQARILAVERYLRDQQLLGIWGCSGKLICTTTVPWNASWSNRSLDYIWDNMTWMEWEREIGNYTDLIYTLIENSQVQQEKNEQDLLALDKWASLWNWFDISNWLWYIKIFIMIVGGLIGLRIVFAVLSIVNRVRQGYSPLSLQTLLPVQRGPDRPEGIEGEGGETDRGRSSRLVHGFLALVWDDLRSLCLFSYHRLSDLLLIAARIVELLGRRGWEALKYWWNLLQYWSQELRNSAVSLLDTIAIAVAEGTDRIIEAVRRFCRAILHIPRRIRQGFEIALL</sequence>
<dbReference type="GO" id="GO:0019082">
    <property type="term" value="P:viral protein processing"/>
    <property type="evidence" value="ECO:0007669"/>
    <property type="project" value="UniProtKB-UniRule"/>
</dbReference>
<dbReference type="InterPro" id="IPR036377">
    <property type="entry name" value="Gp120_core_sf"/>
</dbReference>
<dbReference type="GO" id="GO:0019064">
    <property type="term" value="P:fusion of virus membrane with host plasma membrane"/>
    <property type="evidence" value="ECO:0007669"/>
    <property type="project" value="UniProtKB-UniRule"/>
</dbReference>
<keyword evidence="30 33" id="KW-0449">Lipoprotein</keyword>
<evidence type="ECO:0000256" key="21">
    <source>
        <dbReference type="ARBA" id="ARBA00022890"/>
    </source>
</evidence>
<keyword evidence="22 33" id="KW-1133">Transmembrane helix</keyword>
<comment type="subcellular location">
    <molecule>Surface protein gp120</molecule>
    <subcellularLocation>
        <location evidence="33">Virion membrane</location>
        <topology evidence="33">Peripheral membrane protein</topology>
    </subcellularLocation>
    <subcellularLocation>
        <location evidence="33">Host cell membrane</location>
        <topology evidence="33">Peripheral membrane protein</topology>
    </subcellularLocation>
    <subcellularLocation>
        <location evidence="33">Host endosome membrane</location>
        <topology evidence="33">Single-pass type I membrane protein</topology>
    </subcellularLocation>
    <text evidence="33">The surface protein is not anchored to the viral envelope, but associates with the extravirion surface through its binding to TM. It is probably concentrated at the site of budding and incorporated into the virions possibly by contacts between the cytoplasmic tail of Env and the N-terminus of Gag.</text>
</comment>
<comment type="domain">
    <text evidence="33">The CD4-binding region is targeted by the antibody b12.</text>
</comment>
<evidence type="ECO:0000256" key="15">
    <source>
        <dbReference type="ARBA" id="ARBA00022703"/>
    </source>
</evidence>
<evidence type="ECO:0000256" key="4">
    <source>
        <dbReference type="ARBA" id="ARBA00004563"/>
    </source>
</evidence>
<evidence type="ECO:0000256" key="18">
    <source>
        <dbReference type="ARBA" id="ARBA00022844"/>
    </source>
</evidence>
<evidence type="ECO:0000256" key="3">
    <source>
        <dbReference type="ARBA" id="ARBA00004505"/>
    </source>
</evidence>
<dbReference type="GO" id="GO:0019031">
    <property type="term" value="C:viral envelope"/>
    <property type="evidence" value="ECO:0007669"/>
    <property type="project" value="UniProtKB-KW"/>
</dbReference>
<comment type="function">
    <text evidence="33">Envelope glycoprotein gp160: Oligomerizes in the host endoplasmic reticulum into predominantly trimers. In a second time, gp160 transits in the host Golgi, where glycosylation is completed. The precursor is then proteolytically cleaved in the trans-Golgi and thereby activated by cellular furin or furin-like proteases to produce gp120 and gp41.</text>
</comment>
<keyword evidence="8 33" id="KW-1170">Fusion of virus membrane with host endosomal membrane</keyword>
<comment type="miscellaneous">
    <text evidence="33">HIV-1 lineages are divided in three main groups, M (for Major), O (for Outlier), and N (for New, or Non-M, Non-O). The vast majority of strains found worldwide belong to the group M. Group O seems to be endemic to and largely confined to Cameroon and neighboring countries in West Central Africa, where these viruses represent a small minority of HIV-1 strains. The group N is represented by a limited number of isolates from Cameroonian persons. The group M is further subdivided in 9 clades or subtypes (A to D, F to H, J and K).</text>
</comment>
<evidence type="ECO:0000256" key="11">
    <source>
        <dbReference type="ARBA" id="ARBA00022581"/>
    </source>
</evidence>
<evidence type="ECO:0000256" key="30">
    <source>
        <dbReference type="ARBA" id="ARBA00023288"/>
    </source>
</evidence>
<dbReference type="CDD" id="cd09909">
    <property type="entry name" value="HIV-1-like_HR1-HR2"/>
    <property type="match status" value="1"/>
</dbReference>
<evidence type="ECO:0000256" key="5">
    <source>
        <dbReference type="ARBA" id="ARBA00004578"/>
    </source>
</evidence>
<dbReference type="InterPro" id="IPR000328">
    <property type="entry name" value="GP41-like"/>
</dbReference>
<feature type="lipid moiety-binding region" description="S-palmitoyl cysteine; by host" evidence="33">
    <location>
        <position position="829"/>
    </location>
</feature>
<comment type="PTM">
    <text evidence="33">Palmitoylation of the transmembrane protein and of Env polyprotein (prior to its proteolytic cleavage) is essential for their association with host cell membrane lipid rafts. Palmitoylation is therefore required for envelope trafficking to classical lipid rafts, but not for viral replication.</text>
</comment>
<dbReference type="FunFam" id="1.10.287.210:FF:000001">
    <property type="entry name" value="Envelope glycoprotein gp160"/>
    <property type="match status" value="1"/>
</dbReference>
<dbReference type="GO" id="GO:1903908">
    <property type="term" value="P:positive regulation of plasma membrane raft polarization"/>
    <property type="evidence" value="ECO:0007669"/>
    <property type="project" value="UniProtKB-UniRule"/>
</dbReference>
<feature type="region of interest" description="Fusion peptide" evidence="33">
    <location>
        <begin position="504"/>
        <end position="524"/>
    </location>
</feature>
<keyword evidence="16 33" id="KW-0732">Signal</keyword>
<feature type="short sequence motif" description="YXXL motif; contains endocytosis signal" evidence="33">
    <location>
        <begin position="704"/>
        <end position="707"/>
    </location>
</feature>
<evidence type="ECO:0000256" key="27">
    <source>
        <dbReference type="ARBA" id="ARBA00023157"/>
    </source>
</evidence>
<comment type="caution">
    <text evidence="33 34">Lacks conserved residue(s) required for the propagation of feature annotation.</text>
</comment>
<evidence type="ECO:0000256" key="10">
    <source>
        <dbReference type="ARBA" id="ARBA00022570"/>
    </source>
</evidence>
<feature type="lipid moiety-binding region" description="S-palmitoyl cysteine; by host" evidence="33">
    <location>
        <position position="756"/>
    </location>
</feature>
<evidence type="ECO:0000256" key="9">
    <source>
        <dbReference type="ARBA" id="ARBA00022511"/>
    </source>
</evidence>
<comment type="domain">
    <text evidence="33">The membrane proximal external region (MPER) present in gp41 is a tryptophan-rich region recognized by the antibodies 2F5, Z13, and 4E10. MPER seems to play a role in fusion.</text>
</comment>
<comment type="domain">
    <text evidence="33">Some of the most genetically diverse regions of the viral genome are present in Env. They are called variable regions 1 through 5 (V1 through V5). Coreceptor usage of gp120 is determined mainly by the primary structure of the third variable region (V3) in the outer domain of gp120. The sequence of V3 determines which coreceptor, CCR5 and/or CXCR4 (corresponding to R5/macrophage, X4/T cell and R5X4/T cell and macrophage tropism), is used to trigger the fusion potential of the Env complex, and hence which cells the virus can infect. Binding to CCR5 involves a region adjacent in addition to V3.</text>
</comment>
<feature type="topological domain" description="Cytoplasmic" evidence="33">
    <location>
        <begin position="698"/>
        <end position="848"/>
    </location>
</feature>
<evidence type="ECO:0000256" key="20">
    <source>
        <dbReference type="ARBA" id="ARBA00022879"/>
    </source>
</evidence>
<dbReference type="SUPFAM" id="SSF58069">
    <property type="entry name" value="Virus ectodomain"/>
    <property type="match status" value="1"/>
</dbReference>
<keyword evidence="18 33" id="KW-0946">Virion</keyword>
<evidence type="ECO:0000256" key="23">
    <source>
        <dbReference type="ARBA" id="ARBA00023046"/>
    </source>
</evidence>
<evidence type="ECO:0000256" key="19">
    <source>
        <dbReference type="ARBA" id="ARBA00022870"/>
    </source>
</evidence>
<dbReference type="FunFam" id="2.170.40.20:FF:000003">
    <property type="entry name" value="Envelope glycoprotein gp160"/>
    <property type="match status" value="1"/>
</dbReference>
<evidence type="ECO:0000256" key="22">
    <source>
        <dbReference type="ARBA" id="ARBA00022989"/>
    </source>
</evidence>
<dbReference type="GO" id="GO:0044175">
    <property type="term" value="C:host cell endosome membrane"/>
    <property type="evidence" value="ECO:0007669"/>
    <property type="project" value="UniProtKB-SubCell"/>
</dbReference>
<feature type="region of interest" description="V2" evidence="33">
    <location>
        <begin position="154"/>
        <end position="193"/>
    </location>
</feature>
<keyword evidence="21 33" id="KW-1164">Virus endocytosis by host</keyword>
<evidence type="ECO:0000256" key="7">
    <source>
        <dbReference type="ARBA" id="ARBA00022506"/>
    </source>
</evidence>
<evidence type="ECO:0000256" key="6">
    <source>
        <dbReference type="ARBA" id="ARBA00004650"/>
    </source>
</evidence>
<comment type="subunit">
    <text evidence="33">The mature envelope protein (Env) consists of a homotrimer of non-covalently associated gp120-gp41 heterodimers. The resulting complex protrudes from the virus surface as a spike. There seems to be as few as 10 spikes on the average virion. Surface protein gp120 interacts with host CD4, CCR5 and CXCR4. Gp120 also interacts with the C-type lectins CD209/DC-SIGN and CLEC4M/DC-SIGNR (collectively referred to as DC-SIGN(R)). Gp120 and gp41 interact with GalCer. Gp120 interacts with host ITGA4/ITGB7 complex; on CD4+ T-cells, this interaction results in rapid activation of integrin ITGAL/LFA-1, which facilitates efficient cell-to-cell spreading of HIV-1. Gp120 interacts with cell-associated heparan sulfate; this interaction increases virus infectivity on permissive cells and may be involved in infection of CD4- cells.</text>
</comment>
<keyword evidence="19 33" id="KW-1043">Host membrane</keyword>
<dbReference type="FunFam" id="1.20.5.490:FF:000001">
    <property type="entry name" value="Envelope glycoprotein gp160"/>
    <property type="match status" value="1"/>
</dbReference>
<keyword evidence="29 33" id="KW-0899">Viral immunoevasion</keyword>
<dbReference type="EMBL" id="KT986592">
    <property type="protein sequence ID" value="ALV86978.1"/>
    <property type="molecule type" value="Genomic_RNA"/>
</dbReference>
<evidence type="ECO:0000256" key="17">
    <source>
        <dbReference type="ARBA" id="ARBA00022804"/>
    </source>
</evidence>
<accession>A0A0U3SN68</accession>
<feature type="region of interest" description="Immunosuppression" evidence="33">
    <location>
        <begin position="566"/>
        <end position="584"/>
    </location>
</feature>
<keyword evidence="20 33" id="KW-0261">Viral envelope protein</keyword>
<evidence type="ECO:0000256" key="29">
    <source>
        <dbReference type="ARBA" id="ARBA00023280"/>
    </source>
</evidence>
<feature type="chain" id="PRO_5023221151" description="Transmembrane protein gp41" evidence="33">
    <location>
        <begin position="504"/>
        <end position="848"/>
    </location>
</feature>
<evidence type="ECO:0000313" key="37">
    <source>
        <dbReference type="EMBL" id="ALV86978.1"/>
    </source>
</evidence>
<evidence type="ECO:0000256" key="28">
    <source>
        <dbReference type="ARBA" id="ARBA00023180"/>
    </source>
</evidence>
<comment type="subunit">
    <text evidence="32">The mature envelope protein (Env) consists of a homotrimer of non-covalently associated gp120-gp41 heterodimers. The resulting complex protrudes from the virus surface as a spike. There seems to be as few as 10 spikes on the average virion. Interacts with host CD4, CCR5 and CXCR4. Gp120 also interacts with the C-type lectins CD209/DC-SIGN and CLEC4M/DC-SIGNR (collectively referred to as DC-SIGN(R)). Gp120 and gp41 interact with GalCer. Gp120 interacts with host ITGA4/ITGB7 complex; on CD4+ T-cells, this interaction results in rapid activation of integrin ITGAL/LFA-1, which facilitates efficient cell-to-cell spreading of HIV-1. Gp120 interacts with cell-associated heparan sulfate; this interaction increases virus infectivity on permissive cells and may be involved in infection of CD4- cells.</text>
</comment>
<keyword evidence="28 33" id="KW-0325">Glycoprotein</keyword>
<dbReference type="GO" id="GO:0005198">
    <property type="term" value="F:structural molecule activity"/>
    <property type="evidence" value="ECO:0007669"/>
    <property type="project" value="UniProtKB-UniRule"/>
</dbReference>
<evidence type="ECO:0000256" key="12">
    <source>
        <dbReference type="ARBA" id="ARBA00022595"/>
    </source>
</evidence>
<dbReference type="GO" id="GO:0052031">
    <property type="term" value="P:symbiont-mediated perturbation of host defense response"/>
    <property type="evidence" value="ECO:0007669"/>
    <property type="project" value="UniProtKB-UniRule"/>
</dbReference>
<dbReference type="GO" id="GO:0019062">
    <property type="term" value="P:virion attachment to host cell"/>
    <property type="evidence" value="ECO:0007669"/>
    <property type="project" value="UniProtKB-UniRule"/>
</dbReference>
<evidence type="ECO:0000256" key="26">
    <source>
        <dbReference type="ARBA" id="ARBA00023139"/>
    </source>
</evidence>
<dbReference type="GO" id="GO:0039654">
    <property type="term" value="P:fusion of virus membrane with host endosome membrane"/>
    <property type="evidence" value="ECO:0007669"/>
    <property type="project" value="UniProtKB-UniRule"/>
</dbReference>
<name>A0A0U3SN68_HV1</name>
<keyword evidence="24 33" id="KW-0175">Coiled coil</keyword>
<comment type="similarity">
    <text evidence="33">Belongs to the HIV-1 env protein family.</text>
</comment>
<proteinExistence type="inferred from homology"/>
<keyword evidence="11 33" id="KW-0945">Host-virus interaction</keyword>
<keyword evidence="23 33" id="KW-1039">Host endosome</keyword>
<evidence type="ECO:0000256" key="2">
    <source>
        <dbReference type="ARBA" id="ARBA00004433"/>
    </source>
</evidence>